<proteinExistence type="predicted"/>
<evidence type="ECO:0000313" key="3">
    <source>
        <dbReference type="EMBL" id="EST42009.1"/>
    </source>
</evidence>
<feature type="compositionally biased region" description="Acidic residues" evidence="2">
    <location>
        <begin position="1373"/>
        <end position="1391"/>
    </location>
</feature>
<keyword evidence="5" id="KW-1185">Reference proteome</keyword>
<feature type="coiled-coil region" evidence="1">
    <location>
        <begin position="668"/>
        <end position="695"/>
    </location>
</feature>
<sequence>MDTIKKIYYTDQSVLASLLTSDTALTLLTNKTIEYHNANQENPLKIILQIPVNHSIVQARFFPRPGQVEILLAILKADNNQFLVILEIGNGKIQFSTPSYQQITDFNYIGNSAFYVADNIIYSWDIQIQPEIFYKGTGKINNIQFAEILFKQHVIICSDDKVFTIEADTKRQALDFNITGKIRLMCFNSFINQIFIQTIDGPFFIFDLNTTLTFNLQPPILNYSYSGNYRLNKVLPTESGYIVTCCNGLIYNLEVVYESPCADLTQIEKIVINQAGFQLVIKGAKVLFNSQIKFLGLSRISNDYFFVGTENCIICGKVSSINTCDDDYIGLGVTKRQNDLIKKTRISLMKSDDAQYKEFIDNLLTYKLGHVSELFKNQYIMLCKDLYHIVQYYSFTENHDLVQTIDSPWADLDNQIQQKPFSDDDQFIALNPFYPQEQFRIMLNSESQQNDLDTFIDLTLQQFSSDPIVSSQKMQLSAYAKNYFPHLTAIIYRISKQFNEGLVKLNQFKQNMQHQSQFLADNFKKLNQNETDLSLKTEQSRILLEKYVASYYHEKLQKFDLLSNEPSNIRNLIKFILPLYLKSEVSTKLSKTQLLSAFSKSLNVLIENFTASTPQNLSLDGKNAVSETILDQNHSIFHQNLTRLNIGYGKIEKFAFQPLPANSISFHFTEIDQNLVNLLKEINAQNNQMRQISNEYLIFDDFLVPYVIYDFIELFSATNLLFMVSDQLKNTSQEIFNAIQYTNKQFKGKFQLLELYDIRPYEQNDQYSKLYFKKAENIFRLSDIITNQTQDLSWQNPHKKFIPRPQNLQDTLEKMQFGMKQIKRIIANLAEFLNFVQTQEVAVNGLENGKFRSYGGIDPTQVFVDLITLEVHVLFVFENTDSLKIDNNRIVMGACFQAPELIFGVRQPSSDVWSLALLFLCLYHSFVAVPKQKKMKRADIKSFAQIIFNFNYFVHLTSKIAADNFNFKSKNSKQREMPTPLQTVILAVLTASASLSTDITDLPQQQQISKILKVLMSGSSQQVSNMQDYFTKAISQPFINPGQNGEAKELFSYNKGKMFKFIELTEKYIQNIIKKCLVFNSDERMSISEFLSLWKCEGDDVLQQELVLSKDIQNISESNQKVMQYQLQVKIEISSGEDLSVTNEEDVEDEEEDFSDQLEKINAEMSYSGSQQVEEEIDEENFEEMTEGEIKEIKEKKQYNSQLEAFREIYIQQYGEVPGDLDLEALMKHSIADQEDPNLEEIAGLETSDIYKADDMNYYQDIIDNPDKFKEVEVPVVAEDVEKVNQPQIKGVMSQMKPEYDVYAMQDELVEEYNMPSDYEPEKSEEVEQAEELPWYVLAAQQEEKEKQEKASTKLTRKQKIQQRDKKVASGEQESDDYTYEDDEEEEEADHEEEKTEISKTEKQEKDDEPQFNYENSDKPIWETAEGDQEKEVFYDENGEVIDMNIGDMNIEQEILIDDDGMAYYINEEGEKQYLE</sequence>
<evidence type="ECO:0000313" key="5">
    <source>
        <dbReference type="Proteomes" id="UP000018208"/>
    </source>
</evidence>
<gene>
    <name evidence="3" type="ORF">SS50377_18315</name>
    <name evidence="4" type="ORF">SS50377_22500</name>
</gene>
<keyword evidence="1" id="KW-0175">Coiled coil</keyword>
<feature type="compositionally biased region" description="Basic and acidic residues" evidence="2">
    <location>
        <begin position="1392"/>
        <end position="1406"/>
    </location>
</feature>
<dbReference type="SUPFAM" id="SSF50978">
    <property type="entry name" value="WD40 repeat-like"/>
    <property type="match status" value="1"/>
</dbReference>
<evidence type="ECO:0000313" key="4">
    <source>
        <dbReference type="EMBL" id="KAH0574885.1"/>
    </source>
</evidence>
<reference evidence="4" key="2">
    <citation type="submission" date="2020-12" db="EMBL/GenBank/DDBJ databases">
        <title>New Spironucleus salmonicida genome in near-complete chromosomes.</title>
        <authorList>
            <person name="Xu F."/>
            <person name="Kurt Z."/>
            <person name="Jimenez-Gonzalez A."/>
            <person name="Astvaldsson A."/>
            <person name="Andersson J.O."/>
            <person name="Svard S.G."/>
        </authorList>
    </citation>
    <scope>NUCLEOTIDE SEQUENCE</scope>
    <source>
        <strain evidence="4">ATCC 50377</strain>
    </source>
</reference>
<dbReference type="SUPFAM" id="SSF56112">
    <property type="entry name" value="Protein kinase-like (PK-like)"/>
    <property type="match status" value="1"/>
</dbReference>
<dbReference type="Proteomes" id="UP000018208">
    <property type="component" value="Unassembled WGS sequence"/>
</dbReference>
<name>V6LMQ9_9EUKA</name>
<accession>V6LMQ9</accession>
<organism evidence="3">
    <name type="scientific">Spironucleus salmonicida</name>
    <dbReference type="NCBI Taxonomy" id="348837"/>
    <lineage>
        <taxon>Eukaryota</taxon>
        <taxon>Metamonada</taxon>
        <taxon>Diplomonadida</taxon>
        <taxon>Hexamitidae</taxon>
        <taxon>Hexamitinae</taxon>
        <taxon>Spironucleus</taxon>
    </lineage>
</organism>
<dbReference type="VEuPathDB" id="GiardiaDB:SS50377_22500"/>
<dbReference type="InterPro" id="IPR036322">
    <property type="entry name" value="WD40_repeat_dom_sf"/>
</dbReference>
<dbReference type="Gene3D" id="1.10.510.10">
    <property type="entry name" value="Transferase(Phosphotransferase) domain 1"/>
    <property type="match status" value="1"/>
</dbReference>
<evidence type="ECO:0000256" key="2">
    <source>
        <dbReference type="SAM" id="MobiDB-lite"/>
    </source>
</evidence>
<protein>
    <submittedName>
        <fullName evidence="3">Uncharacterized protein</fullName>
    </submittedName>
</protein>
<evidence type="ECO:0000256" key="1">
    <source>
        <dbReference type="SAM" id="Coils"/>
    </source>
</evidence>
<reference evidence="3 4" key="1">
    <citation type="journal article" date="2014" name="PLoS Genet.">
        <title>The Genome of Spironucleus salmonicida Highlights a Fish Pathogen Adapted to Fluctuating Environments.</title>
        <authorList>
            <person name="Xu F."/>
            <person name="Jerlstrom-Hultqvist J."/>
            <person name="Einarsson E."/>
            <person name="Astvaldsson A."/>
            <person name="Svard S.G."/>
            <person name="Andersson J.O."/>
        </authorList>
    </citation>
    <scope>NUCLEOTIDE SEQUENCE</scope>
    <source>
        <strain evidence="4">ATCC 50377</strain>
    </source>
</reference>
<dbReference type="InterPro" id="IPR011009">
    <property type="entry name" value="Kinase-like_dom_sf"/>
</dbReference>
<feature type="region of interest" description="Disordered" evidence="2">
    <location>
        <begin position="1346"/>
        <end position="1428"/>
    </location>
</feature>
<dbReference type="EMBL" id="AUWU02000003">
    <property type="protein sequence ID" value="KAH0574885.1"/>
    <property type="molecule type" value="Genomic_DNA"/>
</dbReference>
<dbReference type="EMBL" id="KI546166">
    <property type="protein sequence ID" value="EST42009.1"/>
    <property type="molecule type" value="Genomic_DNA"/>
</dbReference>